<evidence type="ECO:0000256" key="2">
    <source>
        <dbReference type="ARBA" id="ARBA00006720"/>
    </source>
</evidence>
<feature type="domain" description="Tim10-like" evidence="13">
    <location>
        <begin position="18"/>
        <end position="80"/>
    </location>
</feature>
<evidence type="ECO:0000256" key="4">
    <source>
        <dbReference type="ARBA" id="ARBA00022723"/>
    </source>
</evidence>
<protein>
    <recommendedName>
        <fullName evidence="12">Mitochondrial import inner membrane translocase subunit</fullName>
    </recommendedName>
</protein>
<keyword evidence="7 12" id="KW-0653">Protein transport</keyword>
<evidence type="ECO:0000259" key="13">
    <source>
        <dbReference type="Pfam" id="PF02953"/>
    </source>
</evidence>
<dbReference type="PANTHER" id="PTHR11038">
    <property type="entry name" value="MITOCHONDRIAL IMPORT INNER MEMBRANE TRANSLOCASE SUBUNIT TIM10"/>
    <property type="match status" value="1"/>
</dbReference>
<comment type="similarity">
    <text evidence="2 12">Belongs to the small Tim family.</text>
</comment>
<reference evidence="14 15" key="1">
    <citation type="submission" date="2015-04" db="EMBL/GenBank/DDBJ databases">
        <title>Genome sequence of Ceratocystis platani, a major pathogen of plane trees.</title>
        <authorList>
            <person name="Belbahri L."/>
        </authorList>
    </citation>
    <scope>NUCLEOTIDE SEQUENCE [LARGE SCALE GENOMIC DNA]</scope>
    <source>
        <strain evidence="14 15">CFO</strain>
    </source>
</reference>
<evidence type="ECO:0000256" key="3">
    <source>
        <dbReference type="ARBA" id="ARBA00022448"/>
    </source>
</evidence>
<dbReference type="GO" id="GO:0005743">
    <property type="term" value="C:mitochondrial inner membrane"/>
    <property type="evidence" value="ECO:0007669"/>
    <property type="project" value="UniProtKB-SubCell"/>
</dbReference>
<comment type="function">
    <text evidence="12">Mitochondrial intermembrane chaperone that participates in the import and insertion of some multi-pass transmembrane proteins into the mitochondrial inner membrane. Also required for the transfer of beta-barrel precursors from the TOM complex to the sorting and assembly machinery (SAM complex) of the outer membrane. Acts as a chaperone-like protein that protects the hydrophobic precursors from aggregation and guide them through the mitochondrial intermembrane space.</text>
</comment>
<dbReference type="Pfam" id="PF02953">
    <property type="entry name" value="zf-Tim10_DDP"/>
    <property type="match status" value="1"/>
</dbReference>
<dbReference type="InterPro" id="IPR004217">
    <property type="entry name" value="Tim10-like"/>
</dbReference>
<dbReference type="PANTHER" id="PTHR11038:SF16">
    <property type="entry name" value="MITOCHONDRIAL IMPORT INNER MEMBRANE TRANSLOCASE SUBUNIT TIM10"/>
    <property type="match status" value="1"/>
</dbReference>
<accession>A0A0F8BMS2</accession>
<keyword evidence="6" id="KW-0862">Zinc</keyword>
<dbReference type="InterPro" id="IPR035427">
    <property type="entry name" value="Tim10-like_dom_sf"/>
</dbReference>
<dbReference type="GO" id="GO:0015031">
    <property type="term" value="P:protein transport"/>
    <property type="evidence" value="ECO:0007669"/>
    <property type="project" value="UniProtKB-KW"/>
</dbReference>
<comment type="subunit">
    <text evidence="12">Heterohexamer.</text>
</comment>
<keyword evidence="10 12" id="KW-1015">Disulfide bond</keyword>
<dbReference type="GO" id="GO:0046872">
    <property type="term" value="F:metal ion binding"/>
    <property type="evidence" value="ECO:0007669"/>
    <property type="project" value="UniProtKB-KW"/>
</dbReference>
<keyword evidence="15" id="KW-1185">Reference proteome</keyword>
<keyword evidence="8 12" id="KW-0811">Translocation</keyword>
<dbReference type="AlphaFoldDB" id="A0A0F8BMS2"/>
<name>A0A0F8BMS2_CERFI</name>
<keyword evidence="9 12" id="KW-0496">Mitochondrion</keyword>
<evidence type="ECO:0000256" key="11">
    <source>
        <dbReference type="ARBA" id="ARBA00023186"/>
    </source>
</evidence>
<dbReference type="OrthoDB" id="274922at2759"/>
<evidence type="ECO:0000256" key="1">
    <source>
        <dbReference type="ARBA" id="ARBA00004137"/>
    </source>
</evidence>
<evidence type="ECO:0000256" key="10">
    <source>
        <dbReference type="ARBA" id="ARBA00023157"/>
    </source>
</evidence>
<dbReference type="GO" id="GO:0045039">
    <property type="term" value="P:protein insertion into mitochondrial inner membrane"/>
    <property type="evidence" value="ECO:0007669"/>
    <property type="project" value="UniProtKB-ARBA"/>
</dbReference>
<keyword evidence="5 12" id="KW-0472">Membrane</keyword>
<gene>
    <name evidence="14" type="primary">tim-10</name>
    <name evidence="14" type="ORF">CFO_g3830</name>
</gene>
<evidence type="ECO:0000256" key="5">
    <source>
        <dbReference type="ARBA" id="ARBA00022792"/>
    </source>
</evidence>
<keyword evidence="3 12" id="KW-0813">Transport</keyword>
<comment type="domain">
    <text evidence="12">The twin CX3C motif contains 4 conserved Cys residues that form 2 disulfide bonds in the mitochondrial intermembrane space.</text>
</comment>
<dbReference type="SUPFAM" id="SSF144122">
    <property type="entry name" value="Tim10-like"/>
    <property type="match status" value="1"/>
</dbReference>
<evidence type="ECO:0000256" key="8">
    <source>
        <dbReference type="ARBA" id="ARBA00023010"/>
    </source>
</evidence>
<evidence type="ECO:0000256" key="12">
    <source>
        <dbReference type="RuleBase" id="RU367043"/>
    </source>
</evidence>
<dbReference type="Proteomes" id="UP000034841">
    <property type="component" value="Unassembled WGS sequence"/>
</dbReference>
<proteinExistence type="inferred from homology"/>
<keyword evidence="11 12" id="KW-0143">Chaperone</keyword>
<comment type="subcellular location">
    <subcellularLocation>
        <location evidence="1 12">Mitochondrion inner membrane</location>
        <topology evidence="1 12">Peripheral membrane protein</topology>
        <orientation evidence="1 12">Intermembrane side</orientation>
    </subcellularLocation>
</comment>
<comment type="caution">
    <text evidence="14">The sequence shown here is derived from an EMBL/GenBank/DDBJ whole genome shotgun (WGS) entry which is preliminary data.</text>
</comment>
<evidence type="ECO:0000256" key="9">
    <source>
        <dbReference type="ARBA" id="ARBA00023128"/>
    </source>
</evidence>
<evidence type="ECO:0000256" key="7">
    <source>
        <dbReference type="ARBA" id="ARBA00022927"/>
    </source>
</evidence>
<organism evidence="14 15">
    <name type="scientific">Ceratocystis fimbriata f. sp. platani</name>
    <dbReference type="NCBI Taxonomy" id="88771"/>
    <lineage>
        <taxon>Eukaryota</taxon>
        <taxon>Fungi</taxon>
        <taxon>Dikarya</taxon>
        <taxon>Ascomycota</taxon>
        <taxon>Pezizomycotina</taxon>
        <taxon>Sordariomycetes</taxon>
        <taxon>Hypocreomycetidae</taxon>
        <taxon>Microascales</taxon>
        <taxon>Ceratocystidaceae</taxon>
        <taxon>Ceratocystis</taxon>
    </lineage>
</organism>
<dbReference type="EMBL" id="LBBL01000206">
    <property type="protein sequence ID" value="KKF93798.1"/>
    <property type="molecule type" value="Genomic_DNA"/>
</dbReference>
<evidence type="ECO:0000313" key="15">
    <source>
        <dbReference type="Proteomes" id="UP000034841"/>
    </source>
</evidence>
<evidence type="ECO:0000256" key="6">
    <source>
        <dbReference type="ARBA" id="ARBA00022833"/>
    </source>
</evidence>
<keyword evidence="4" id="KW-0479">Metal-binding</keyword>
<keyword evidence="5 12" id="KW-0999">Mitochondrion inner membrane</keyword>
<dbReference type="Gene3D" id="1.10.287.810">
    <property type="entry name" value="Mitochondrial import inner membrane translocase subunit tim13 like domains"/>
    <property type="match status" value="1"/>
</dbReference>
<sequence>MNMFGFGQRQPSSAEKIAMVESEFRLHINILERVTRTCQMKCLDQEFREDTLAKSESTCLDRCVSKFFETYMKSSEAMQQKQQEASARGLPGM</sequence>
<evidence type="ECO:0000313" key="14">
    <source>
        <dbReference type="EMBL" id="KKF93798.1"/>
    </source>
</evidence>